<evidence type="ECO:0000313" key="2">
    <source>
        <dbReference type="Proteomes" id="UP000178129"/>
    </source>
</evidence>
<comment type="caution">
    <text evidence="1">The sequence shown here is derived from an EMBL/GenBank/DDBJ whole genome shotgun (WGS) entry which is preliminary data.</text>
</comment>
<dbReference type="Proteomes" id="UP000178129">
    <property type="component" value="Unassembled WGS sequence"/>
</dbReference>
<proteinExistence type="predicted"/>
<accession>A0A1E1KCW1</accession>
<name>A0A1E1KCW1_9HELO</name>
<protein>
    <submittedName>
        <fullName evidence="1">Uncharacterized protein</fullName>
    </submittedName>
</protein>
<sequence length="134" mass="15271">MSRSRPHFFKVRFITKIMFRKNQIKLGLLNGREVMKVKVKKALAFKLLTVQHPPAATTKWESASSTYIISTAPLYPELGDHKSMSASSPTFLKVPHHVLPIPEKQPDIMETLIHYQGASDKDFLMTFVMNNGKM</sequence>
<dbReference type="InParanoid" id="A0A1E1KCW1"/>
<gene>
    <name evidence="1" type="ORF">RCO7_08828</name>
</gene>
<organism evidence="1 2">
    <name type="scientific">Rhynchosporium graminicola</name>
    <dbReference type="NCBI Taxonomy" id="2792576"/>
    <lineage>
        <taxon>Eukaryota</taxon>
        <taxon>Fungi</taxon>
        <taxon>Dikarya</taxon>
        <taxon>Ascomycota</taxon>
        <taxon>Pezizomycotina</taxon>
        <taxon>Leotiomycetes</taxon>
        <taxon>Helotiales</taxon>
        <taxon>Ploettnerulaceae</taxon>
        <taxon>Rhynchosporium</taxon>
    </lineage>
</organism>
<reference evidence="2" key="1">
    <citation type="submission" date="2016-03" db="EMBL/GenBank/DDBJ databases">
        <authorList>
            <person name="Ploux O."/>
        </authorList>
    </citation>
    <scope>NUCLEOTIDE SEQUENCE [LARGE SCALE GENOMIC DNA]</scope>
    <source>
        <strain evidence="2">UK7</strain>
    </source>
</reference>
<dbReference type="AlphaFoldDB" id="A0A1E1KCW1"/>
<evidence type="ECO:0000313" key="1">
    <source>
        <dbReference type="EMBL" id="CZS95903.1"/>
    </source>
</evidence>
<keyword evidence="2" id="KW-1185">Reference proteome</keyword>
<dbReference type="EMBL" id="FJUW01000011">
    <property type="protein sequence ID" value="CZS95903.1"/>
    <property type="molecule type" value="Genomic_DNA"/>
</dbReference>